<keyword evidence="2 6" id="KW-0413">Isomerase</keyword>
<evidence type="ECO:0000313" key="6">
    <source>
        <dbReference type="EMBL" id="MVW74160.1"/>
    </source>
</evidence>
<dbReference type="PIRSF" id="PIRSF029792">
    <property type="entry name" value="Pro_racemase"/>
    <property type="match status" value="1"/>
</dbReference>
<proteinExistence type="inferred from homology"/>
<dbReference type="EMBL" id="WKJZ01000001">
    <property type="protein sequence ID" value="MVW74160.1"/>
    <property type="molecule type" value="Genomic_DNA"/>
</dbReference>
<comment type="similarity">
    <text evidence="1">Belongs to the proline racemase family.</text>
</comment>
<dbReference type="NCBIfam" id="NF010577">
    <property type="entry name" value="PRK13970.1"/>
    <property type="match status" value="1"/>
</dbReference>
<evidence type="ECO:0000256" key="4">
    <source>
        <dbReference type="ARBA" id="ARBA00039135"/>
    </source>
</evidence>
<dbReference type="SFLD" id="SFLDS00028">
    <property type="entry name" value="Proline_Racemase"/>
    <property type="match status" value="1"/>
</dbReference>
<evidence type="ECO:0000256" key="5">
    <source>
        <dbReference type="ARBA" id="ARBA00067395"/>
    </source>
</evidence>
<comment type="catalytic activity">
    <reaction evidence="3">
        <text>trans-4-hydroxy-L-proline = cis-4-hydroxy-D-proline</text>
        <dbReference type="Rhea" id="RHEA:21152"/>
        <dbReference type="ChEBI" id="CHEBI:57690"/>
        <dbReference type="ChEBI" id="CHEBI:58375"/>
        <dbReference type="EC" id="5.1.1.8"/>
    </reaction>
</comment>
<dbReference type="SUPFAM" id="SSF54506">
    <property type="entry name" value="Diaminopimelate epimerase-like"/>
    <property type="match status" value="1"/>
</dbReference>
<dbReference type="RefSeq" id="WP_160343129.1">
    <property type="nucleotide sequence ID" value="NZ_WKJZ01000001.1"/>
</dbReference>
<keyword evidence="7" id="KW-1185">Reference proteome</keyword>
<comment type="caution">
    <text evidence="6">The sequence shown here is derived from an EMBL/GenBank/DDBJ whole genome shotgun (WGS) entry which is preliminary data.</text>
</comment>
<dbReference type="Proteomes" id="UP000429555">
    <property type="component" value="Unassembled WGS sequence"/>
</dbReference>
<evidence type="ECO:0000256" key="3">
    <source>
        <dbReference type="ARBA" id="ARBA00035826"/>
    </source>
</evidence>
<evidence type="ECO:0000313" key="7">
    <source>
        <dbReference type="Proteomes" id="UP000429555"/>
    </source>
</evidence>
<reference evidence="6 7" key="1">
    <citation type="submission" date="2019-11" db="EMBL/GenBank/DDBJ databases">
        <title>Pseudomonas flavidum sp. nov., isolated from Baiyang Lake.</title>
        <authorList>
            <person name="Zhao Y."/>
        </authorList>
    </citation>
    <scope>NUCLEOTIDE SEQUENCE [LARGE SCALE GENOMIC DNA]</scope>
    <source>
        <strain evidence="7">R-22-3 w-18</strain>
    </source>
</reference>
<evidence type="ECO:0000256" key="2">
    <source>
        <dbReference type="ARBA" id="ARBA00023235"/>
    </source>
</evidence>
<name>A0A6I4KNN5_9PSED</name>
<dbReference type="FunFam" id="3.10.310.10:FF:000012">
    <property type="entry name" value="4-hydroxyproline 2-epimerase"/>
    <property type="match status" value="1"/>
</dbReference>
<protein>
    <recommendedName>
        <fullName evidence="5">4-hydroxyproline 2-epimerase</fullName>
        <ecNumber evidence="4">5.1.1.8</ecNumber>
    </recommendedName>
</protein>
<organism evidence="6 7">
    <name type="scientific">Pseudomonas xionganensis</name>
    <dbReference type="NCBI Taxonomy" id="2654845"/>
    <lineage>
        <taxon>Bacteria</taxon>
        <taxon>Pseudomonadati</taxon>
        <taxon>Pseudomonadota</taxon>
        <taxon>Gammaproteobacteria</taxon>
        <taxon>Pseudomonadales</taxon>
        <taxon>Pseudomonadaceae</taxon>
        <taxon>Pseudomonas</taxon>
    </lineage>
</organism>
<evidence type="ECO:0000256" key="1">
    <source>
        <dbReference type="ARBA" id="ARBA00007529"/>
    </source>
</evidence>
<dbReference type="PANTHER" id="PTHR33442:SF1">
    <property type="entry name" value="TRANS-3-HYDROXY-L-PROLINE DEHYDRATASE"/>
    <property type="match status" value="1"/>
</dbReference>
<dbReference type="PANTHER" id="PTHR33442">
    <property type="entry name" value="TRANS-3-HYDROXY-L-PROLINE DEHYDRATASE"/>
    <property type="match status" value="1"/>
</dbReference>
<dbReference type="AlphaFoldDB" id="A0A6I4KNN5"/>
<dbReference type="EC" id="5.1.1.8" evidence="4"/>
<sequence length="311" mass="33503">MQRIRILDSHTGGEPTRLVLSGFPELGRGSMAERRQHLAADFDQWRATCMLEPRGSEVMVGALLCEPVDPSACAGVIFFNNSGYLGMCGHGTIGLVVSLAYLGRIGPGEHRIETPVGTVSATLHEDRSVSVRNVPAYRYRQAVEVQVPGYGRVVGDIAWGGNWFFLISEHGLRVAGDNLPALTAYAAAVQQALEDQGLRGDDGGLIDHIELFADDDVADSRNFVLCPGLAYDRSPCGTGTSAKLACLAADGKLQPGQIWRQASVIGSQFEASYEWADNGRIIPSIRGRAHLSAQAELLIEADDPFAWGIRL</sequence>
<dbReference type="InterPro" id="IPR008794">
    <property type="entry name" value="Pro_racemase_fam"/>
</dbReference>
<dbReference type="Pfam" id="PF05544">
    <property type="entry name" value="Pro_racemase"/>
    <property type="match status" value="1"/>
</dbReference>
<dbReference type="Gene3D" id="3.10.310.10">
    <property type="entry name" value="Diaminopimelate Epimerase, Chain A, domain 1"/>
    <property type="match status" value="2"/>
</dbReference>
<accession>A0A6I4KNN5</accession>
<gene>
    <name evidence="6" type="ORF">GJV18_02410</name>
</gene>
<dbReference type="GO" id="GO:0047580">
    <property type="term" value="F:4-hydroxyproline epimerase activity"/>
    <property type="evidence" value="ECO:0007669"/>
    <property type="project" value="UniProtKB-EC"/>
</dbReference>